<reference evidence="3" key="1">
    <citation type="submission" date="2022-11" db="UniProtKB">
        <authorList>
            <consortium name="WormBaseParasite"/>
        </authorList>
    </citation>
    <scope>IDENTIFICATION</scope>
</reference>
<organism evidence="2 3">
    <name type="scientific">Acrobeloides nanus</name>
    <dbReference type="NCBI Taxonomy" id="290746"/>
    <lineage>
        <taxon>Eukaryota</taxon>
        <taxon>Metazoa</taxon>
        <taxon>Ecdysozoa</taxon>
        <taxon>Nematoda</taxon>
        <taxon>Chromadorea</taxon>
        <taxon>Rhabditida</taxon>
        <taxon>Tylenchina</taxon>
        <taxon>Cephalobomorpha</taxon>
        <taxon>Cephaloboidea</taxon>
        <taxon>Cephalobidae</taxon>
        <taxon>Acrobeloides</taxon>
    </lineage>
</organism>
<protein>
    <submittedName>
        <fullName evidence="3">Uncharacterized protein</fullName>
    </submittedName>
</protein>
<proteinExistence type="predicted"/>
<keyword evidence="1" id="KW-0472">Membrane</keyword>
<keyword evidence="2" id="KW-1185">Reference proteome</keyword>
<feature type="transmembrane region" description="Helical" evidence="1">
    <location>
        <begin position="24"/>
        <end position="46"/>
    </location>
</feature>
<keyword evidence="1" id="KW-1133">Transmembrane helix</keyword>
<evidence type="ECO:0000313" key="3">
    <source>
        <dbReference type="WBParaSite" id="ACRNAN_scaffold1800.g18691.t1"/>
    </source>
</evidence>
<sequence length="104" mass="12249">MSSSVRGCDPIVVRLASTYQKRSLLWRIVKVEIAVVVAAFSGFNILRRRERARFYLYRNYPKALDCYYWAEDRASWGQLFGTRLRHSDINRWLKEVGEVEGESD</sequence>
<dbReference type="AlphaFoldDB" id="A0A914D4J1"/>
<evidence type="ECO:0000256" key="1">
    <source>
        <dbReference type="SAM" id="Phobius"/>
    </source>
</evidence>
<name>A0A914D4J1_9BILA</name>
<dbReference type="WBParaSite" id="ACRNAN_scaffold1800.g18691.t1">
    <property type="protein sequence ID" value="ACRNAN_scaffold1800.g18691.t1"/>
    <property type="gene ID" value="ACRNAN_scaffold1800.g18691"/>
</dbReference>
<evidence type="ECO:0000313" key="2">
    <source>
        <dbReference type="Proteomes" id="UP000887540"/>
    </source>
</evidence>
<accession>A0A914D4J1</accession>
<keyword evidence="1" id="KW-0812">Transmembrane</keyword>
<dbReference type="Proteomes" id="UP000887540">
    <property type="component" value="Unplaced"/>
</dbReference>